<comment type="caution">
    <text evidence="5">The sequence shown here is derived from an EMBL/GenBank/DDBJ whole genome shotgun (WGS) entry which is preliminary data.</text>
</comment>
<dbReference type="InterPro" id="IPR020103">
    <property type="entry name" value="PsdUridine_synth_cat_dom_sf"/>
</dbReference>
<feature type="region of interest" description="Disordered" evidence="3">
    <location>
        <begin position="92"/>
        <end position="119"/>
    </location>
</feature>
<feature type="region of interest" description="Disordered" evidence="3">
    <location>
        <begin position="410"/>
        <end position="450"/>
    </location>
</feature>
<dbReference type="PROSITE" id="PS50889">
    <property type="entry name" value="S4"/>
    <property type="match status" value="1"/>
</dbReference>
<sequence length="540" mass="62106">MNETDIINENNKRLRSNNEENVDNDDNDIGSSSNTMTTTTTTTTTSEQITKETNTIDIPNEKPIHKKYIQADGTILSKIEYRKKINNEKKKRKIEGAEKKRELQKQEKLKKNDENGGNISREHLAETSYYFDGELRMVVPYYFQFNVNVKERWCGKTLIDLFTEEFSTITRHIYMQKIKRGWIQLNHKIVPHTTIVKLNDVVSHRVHRHEPPVYNNTPIKIVELNDDVVVVDKPSSMPIHPCGRFRHNTLIFILAKEHNLCHLYGFHRLDRLTSGLLMLARTPLAAKHKATELQQGSVQKTYLALVKGKFPVNPDPSSDGFVIIDQPIVVQPMRLGMNYVGENGKPSVTHIKLLNYNQEKDTSVVLCQPKTGRTHQIRIHLKFIGHPIANDPLYNDIYRVKQKHLTSDGTCDLYDEEEDSSSMFGSSNKNNNNSNTTTTTTTTTSSTSDDNFVDDESIPIECLDCKIDWKDPTKINYGIYLHALAYESDKWQYKTEFPKWAIENNPDQPIVFNFSKVPMSTSTTKDNNNNNNDNENKIEN</sequence>
<dbReference type="AlphaFoldDB" id="A0A152A5R7"/>
<feature type="domain" description="Pseudouridine synthase RsuA/RluA-like" evidence="4">
    <location>
        <begin position="227"/>
        <end position="381"/>
    </location>
</feature>
<evidence type="ECO:0000256" key="3">
    <source>
        <dbReference type="SAM" id="MobiDB-lite"/>
    </source>
</evidence>
<dbReference type="Pfam" id="PF00849">
    <property type="entry name" value="PseudoU_synth_2"/>
    <property type="match status" value="1"/>
</dbReference>
<organism evidence="5 6">
    <name type="scientific">Tieghemostelium lacteum</name>
    <name type="common">Slime mold</name>
    <name type="synonym">Dictyostelium lacteum</name>
    <dbReference type="NCBI Taxonomy" id="361077"/>
    <lineage>
        <taxon>Eukaryota</taxon>
        <taxon>Amoebozoa</taxon>
        <taxon>Evosea</taxon>
        <taxon>Eumycetozoa</taxon>
        <taxon>Dictyostelia</taxon>
        <taxon>Dictyosteliales</taxon>
        <taxon>Raperosteliaceae</taxon>
        <taxon>Tieghemostelium</taxon>
    </lineage>
</organism>
<dbReference type="STRING" id="361077.A0A152A5R7"/>
<dbReference type="InterPro" id="IPR006225">
    <property type="entry name" value="PsdUridine_synth_RluC/D"/>
</dbReference>
<dbReference type="SUPFAM" id="SSF55120">
    <property type="entry name" value="Pseudouridine synthase"/>
    <property type="match status" value="1"/>
</dbReference>
<dbReference type="FunCoup" id="A0A152A5R7">
    <property type="interactions" value="59"/>
</dbReference>
<dbReference type="PANTHER" id="PTHR21600:SF40">
    <property type="entry name" value="PSEUDOURIDYLATE SYNTHASE RPUSD2"/>
    <property type="match status" value="1"/>
</dbReference>
<dbReference type="OrthoDB" id="424794at2759"/>
<dbReference type="InterPro" id="IPR006145">
    <property type="entry name" value="PsdUridine_synth_RsuA/RluA"/>
</dbReference>
<feature type="compositionally biased region" description="Low complexity" evidence="3">
    <location>
        <begin position="426"/>
        <end position="448"/>
    </location>
</feature>
<protein>
    <submittedName>
        <fullName evidence="5">Pseudouridine synthase family protein</fullName>
    </submittedName>
</protein>
<dbReference type="InterPro" id="IPR050188">
    <property type="entry name" value="RluA_PseudoU_synthase"/>
</dbReference>
<feature type="region of interest" description="Disordered" evidence="3">
    <location>
        <begin position="1"/>
        <end position="58"/>
    </location>
</feature>
<keyword evidence="6" id="KW-1185">Reference proteome</keyword>
<evidence type="ECO:0000256" key="2">
    <source>
        <dbReference type="PROSITE-ProRule" id="PRU00182"/>
    </source>
</evidence>
<feature type="region of interest" description="Disordered" evidence="3">
    <location>
        <begin position="518"/>
        <end position="540"/>
    </location>
</feature>
<dbReference type="CDD" id="cd02557">
    <property type="entry name" value="PseudoU_synth_ScRIB2"/>
    <property type="match status" value="1"/>
</dbReference>
<dbReference type="EMBL" id="LODT01000006">
    <property type="protein sequence ID" value="KYR01560.1"/>
    <property type="molecule type" value="Genomic_DNA"/>
</dbReference>
<dbReference type="Proteomes" id="UP000076078">
    <property type="component" value="Unassembled WGS sequence"/>
</dbReference>
<dbReference type="Gene3D" id="3.30.2350.10">
    <property type="entry name" value="Pseudouridine synthase"/>
    <property type="match status" value="1"/>
</dbReference>
<dbReference type="GO" id="GO:0009982">
    <property type="term" value="F:pseudouridine synthase activity"/>
    <property type="evidence" value="ECO:0007669"/>
    <property type="project" value="InterPro"/>
</dbReference>
<dbReference type="PANTHER" id="PTHR21600">
    <property type="entry name" value="MITOCHONDRIAL RNA PSEUDOURIDINE SYNTHASE"/>
    <property type="match status" value="1"/>
</dbReference>
<evidence type="ECO:0000313" key="6">
    <source>
        <dbReference type="Proteomes" id="UP000076078"/>
    </source>
</evidence>
<dbReference type="GO" id="GO:0000455">
    <property type="term" value="P:enzyme-directed rRNA pseudouridine synthesis"/>
    <property type="evidence" value="ECO:0007669"/>
    <property type="project" value="TreeGrafter"/>
</dbReference>
<reference evidence="5 6" key="1">
    <citation type="submission" date="2015-12" db="EMBL/GenBank/DDBJ databases">
        <title>Dictyostelia acquired genes for synthesis and detection of signals that induce cell-type specialization by lateral gene transfer from prokaryotes.</title>
        <authorList>
            <person name="Gloeckner G."/>
            <person name="Schaap P."/>
        </authorList>
    </citation>
    <scope>NUCLEOTIDE SEQUENCE [LARGE SCALE GENOMIC DNA]</scope>
    <source>
        <strain evidence="5 6">TK</strain>
    </source>
</reference>
<dbReference type="OMA" id="EPPVMAC"/>
<accession>A0A152A5R7</accession>
<name>A0A152A5R7_TIELA</name>
<gene>
    <name evidence="5" type="ORF">DLAC_01554</name>
</gene>
<evidence type="ECO:0000313" key="5">
    <source>
        <dbReference type="EMBL" id="KYR01560.1"/>
    </source>
</evidence>
<proteinExistence type="predicted"/>
<feature type="compositionally biased region" description="Low complexity" evidence="3">
    <location>
        <begin position="29"/>
        <end position="55"/>
    </location>
</feature>
<dbReference type="InParanoid" id="A0A152A5R7"/>
<dbReference type="GO" id="GO:0003723">
    <property type="term" value="F:RNA binding"/>
    <property type="evidence" value="ECO:0007669"/>
    <property type="project" value="UniProtKB-KW"/>
</dbReference>
<dbReference type="NCBIfam" id="TIGR00005">
    <property type="entry name" value="rluA_subfam"/>
    <property type="match status" value="1"/>
</dbReference>
<evidence type="ECO:0000259" key="4">
    <source>
        <dbReference type="Pfam" id="PF00849"/>
    </source>
</evidence>
<keyword evidence="2" id="KW-0694">RNA-binding</keyword>
<feature type="active site" evidence="1">
    <location>
        <position position="270"/>
    </location>
</feature>
<evidence type="ECO:0000256" key="1">
    <source>
        <dbReference type="PIRSR" id="PIRSR606225-1"/>
    </source>
</evidence>